<dbReference type="SMART" id="SM00181">
    <property type="entry name" value="EGF"/>
    <property type="match status" value="2"/>
</dbReference>
<evidence type="ECO:0000259" key="6">
    <source>
        <dbReference type="PROSITE" id="PS50835"/>
    </source>
</evidence>
<evidence type="ECO:0000256" key="2">
    <source>
        <dbReference type="PROSITE-ProRule" id="PRU00076"/>
    </source>
</evidence>
<feature type="domain" description="MAM" evidence="5">
    <location>
        <begin position="702"/>
        <end position="866"/>
    </location>
</feature>
<feature type="domain" description="MAM" evidence="5">
    <location>
        <begin position="544"/>
        <end position="701"/>
    </location>
</feature>
<feature type="region of interest" description="Disordered" evidence="3">
    <location>
        <begin position="511"/>
        <end position="543"/>
    </location>
</feature>
<gene>
    <name evidence="7" type="ORF">BaRGS_00029910</name>
</gene>
<dbReference type="SUPFAM" id="SSF49899">
    <property type="entry name" value="Concanavalin A-like lectins/glucanases"/>
    <property type="match status" value="5"/>
</dbReference>
<dbReference type="CDD" id="cd06263">
    <property type="entry name" value="MAM"/>
    <property type="match status" value="5"/>
</dbReference>
<dbReference type="PROSITE" id="PS50026">
    <property type="entry name" value="EGF_3"/>
    <property type="match status" value="1"/>
</dbReference>
<dbReference type="InterPro" id="IPR007110">
    <property type="entry name" value="Ig-like_dom"/>
</dbReference>
<evidence type="ECO:0000259" key="5">
    <source>
        <dbReference type="PROSITE" id="PS50060"/>
    </source>
</evidence>
<evidence type="ECO:0000313" key="8">
    <source>
        <dbReference type="Proteomes" id="UP001519460"/>
    </source>
</evidence>
<proteinExistence type="predicted"/>
<feature type="compositionally biased region" description="Pro residues" evidence="3">
    <location>
        <begin position="874"/>
        <end position="912"/>
    </location>
</feature>
<dbReference type="Proteomes" id="UP001519460">
    <property type="component" value="Unassembled WGS sequence"/>
</dbReference>
<feature type="compositionally biased region" description="Low complexity" evidence="3">
    <location>
        <begin position="913"/>
        <end position="947"/>
    </location>
</feature>
<keyword evidence="2" id="KW-0245">EGF-like domain</keyword>
<feature type="domain" description="Ig-like" evidence="6">
    <location>
        <begin position="518"/>
        <end position="616"/>
    </location>
</feature>
<dbReference type="Pfam" id="PF00629">
    <property type="entry name" value="MAM"/>
    <property type="match status" value="5"/>
</dbReference>
<feature type="region of interest" description="Disordered" evidence="3">
    <location>
        <begin position="361"/>
        <end position="383"/>
    </location>
</feature>
<name>A0ABD0JVT3_9CAEN</name>
<feature type="compositionally biased region" description="Pro residues" evidence="3">
    <location>
        <begin position="948"/>
        <end position="961"/>
    </location>
</feature>
<dbReference type="CDD" id="cd00054">
    <property type="entry name" value="EGF_CA"/>
    <property type="match status" value="1"/>
</dbReference>
<keyword evidence="8" id="KW-1185">Reference proteome</keyword>
<feature type="domain" description="MAM" evidence="5">
    <location>
        <begin position="9"/>
        <end position="158"/>
    </location>
</feature>
<dbReference type="Gene3D" id="2.60.120.200">
    <property type="match status" value="5"/>
</dbReference>
<dbReference type="SMART" id="SM00137">
    <property type="entry name" value="MAM"/>
    <property type="match status" value="5"/>
</dbReference>
<accession>A0ABD0JVT3</accession>
<keyword evidence="1 2" id="KW-1015">Disulfide bond</keyword>
<dbReference type="InterPro" id="IPR000742">
    <property type="entry name" value="EGF"/>
</dbReference>
<feature type="compositionally biased region" description="Low complexity" evidence="3">
    <location>
        <begin position="157"/>
        <end position="178"/>
    </location>
</feature>
<dbReference type="PROSITE" id="PS50835">
    <property type="entry name" value="IG_LIKE"/>
    <property type="match status" value="1"/>
</dbReference>
<reference evidence="7 8" key="1">
    <citation type="journal article" date="2023" name="Sci. Data">
        <title>Genome assembly of the Korean intertidal mud-creeper Batillaria attramentaria.</title>
        <authorList>
            <person name="Patra A.K."/>
            <person name="Ho P.T."/>
            <person name="Jun S."/>
            <person name="Lee S.J."/>
            <person name="Kim Y."/>
            <person name="Won Y.J."/>
        </authorList>
    </citation>
    <scope>NUCLEOTIDE SEQUENCE [LARGE SCALE GENOMIC DNA]</scope>
    <source>
        <strain evidence="7">Wonlab-2016</strain>
    </source>
</reference>
<comment type="caution">
    <text evidence="2">Lacks conserved residue(s) required for the propagation of feature annotation.</text>
</comment>
<evidence type="ECO:0000313" key="7">
    <source>
        <dbReference type="EMBL" id="KAK7478811.1"/>
    </source>
</evidence>
<feature type="compositionally biased region" description="Low complexity" evidence="3">
    <location>
        <begin position="523"/>
        <end position="543"/>
    </location>
</feature>
<dbReference type="EMBL" id="JACVVK020000316">
    <property type="protein sequence ID" value="KAK7478811.1"/>
    <property type="molecule type" value="Genomic_DNA"/>
</dbReference>
<feature type="domain" description="MAM" evidence="5">
    <location>
        <begin position="340"/>
        <end position="518"/>
    </location>
</feature>
<feature type="disulfide bond" evidence="2">
    <location>
        <begin position="1038"/>
        <end position="1047"/>
    </location>
</feature>
<dbReference type="Gene3D" id="2.10.25.10">
    <property type="entry name" value="Laminin"/>
    <property type="match status" value="1"/>
</dbReference>
<dbReference type="PROSITE" id="PS50060">
    <property type="entry name" value="MAM_2"/>
    <property type="match status" value="5"/>
</dbReference>
<sequence length="1322" mass="140808">MSIAACNGPRGQMAFPAGRYVYTEVSSGSQGDTTELLSPLHTAASPKTCLTFWYHMYGGDMGTLEVFVAPGGASANRIKVWGLSGNQGNMWKEASLTIDTPDAIKVNCVIDTPDAVKVNRMIDTPGAIKVIFKGTYGTGYRGDIAVDDVSETEGGCPEPVLPTETPPATTAAPSQPGPVTSSVDCDFETVSVCGWQQSTIDDINWIRRRGGTPSGGTGPGGDHTTGSGHFMYIEATPLASRSVAVISSPAITSGDPTSCLTFWYHMQGSMIGTLSVYTTSSTGQTRVWSKSGEQGPAWVEATADIDTSSAVQVKMFFCSCDIAIDDVKVVPGSCPIVTDITCNFDSTSICGYTQDGGDDFDWTRKSGATSSGDTGPDRDHTGGVVVGGVEDHAGAGEYMYIETTSPRASGDVARLLSPVQTTSSHENCLTFWYNMRGATVNTLNVYSAPGGDRTNMISLWSRSGDNGPGWYEKSLTFMSGTASVPLPVQIVFEGIAGTSYTGDIAIDDVTLTSGPCSPPPADVPTSLTTTAAPSGPTTPVTPSLACDFESGTCGYDRPSSPNLPWLRRSGETPSPDTGPENDHTLGVSGGETSNGNPGDTADLITADFTESANLICLTFYYLMYGDDVGKLEVFSALANDVTVTQKEFEKTGDQGRAWKKAELTLAIGPPIKVIFRGTRGNGFKGDIAVDDISHVVGACTAVDCDFETPGLCGWEQIQNDQLDWTRHRGETPSSDTGPSADHTTGTGYYLYVEASDNPADGSSAVIVSGTTSTSQSCLTFWYNMYGNDIGTLTVYTVDSSDTAFNSLVKEWEMTGQQWQGWKQAQVSVTAQVPKRVVFEAYLPYQTGFKGDTAIDDVSLVPGLCTVPTTAAPTTPAPTTPAPTTPAPTTPAPTTPAPTTPAPTTPAPQPPTTPSAGTTPTPGSGATTPGPGITTPAPAGTPAPADQTTPPPGATTPRPSQPVPFQRSPRFTCLRPTTPCSNMGSCQQATGECVCNNQAWGLRCQVPGSIQPNQGECQVNNPCRRGLCYDMGAGAACECPDGYYGRLCQFKMVSVECHRLGMVINVFPYGFDPGVWVFLHPPSTKLCPLQTIPSFVSRYPTYRQRGWYGFAGAFYHRNDRCAGNARITETVGHVATEIKYTRDLFVYYGMNGRHPTDNAYRVICTVRKPAPVTTSPPPQQPVLPPPQIVYTLVNQRGQRLQGPIRLGQTVGVVFTLRPVPNNDGRSINRIIVVNNRCVVGPIGRLLYKPRDRLGVSLLVMTIYRFPGTSSNLNFQCRVRMCKSTDMTCRRPVSCPARGRRSVSRSLTMEADDNHYIVSIPLTP</sequence>
<evidence type="ECO:0000256" key="3">
    <source>
        <dbReference type="SAM" id="MobiDB-lite"/>
    </source>
</evidence>
<dbReference type="SUPFAM" id="SSF57196">
    <property type="entry name" value="EGF/Laminin"/>
    <property type="match status" value="1"/>
</dbReference>
<dbReference type="PROSITE" id="PS00022">
    <property type="entry name" value="EGF_1"/>
    <property type="match status" value="2"/>
</dbReference>
<comment type="caution">
    <text evidence="7">The sequence shown here is derived from an EMBL/GenBank/DDBJ whole genome shotgun (WGS) entry which is preliminary data.</text>
</comment>
<dbReference type="InterPro" id="IPR000998">
    <property type="entry name" value="MAM_dom"/>
</dbReference>
<dbReference type="InterPro" id="IPR013320">
    <property type="entry name" value="ConA-like_dom_sf"/>
</dbReference>
<feature type="region of interest" description="Disordered" evidence="3">
    <location>
        <begin position="151"/>
        <end position="180"/>
    </location>
</feature>
<dbReference type="PROSITE" id="PS01186">
    <property type="entry name" value="EGF_2"/>
    <property type="match status" value="1"/>
</dbReference>
<protein>
    <submittedName>
        <fullName evidence="7">Uncharacterized protein</fullName>
    </submittedName>
</protein>
<evidence type="ECO:0000259" key="4">
    <source>
        <dbReference type="PROSITE" id="PS50026"/>
    </source>
</evidence>
<evidence type="ECO:0000256" key="1">
    <source>
        <dbReference type="ARBA" id="ARBA00023157"/>
    </source>
</evidence>
<dbReference type="PANTHER" id="PTHR23282">
    <property type="entry name" value="APICAL ENDOSOMAL GLYCOPROTEIN PRECURSOR"/>
    <property type="match status" value="1"/>
</dbReference>
<organism evidence="7 8">
    <name type="scientific">Batillaria attramentaria</name>
    <dbReference type="NCBI Taxonomy" id="370345"/>
    <lineage>
        <taxon>Eukaryota</taxon>
        <taxon>Metazoa</taxon>
        <taxon>Spiralia</taxon>
        <taxon>Lophotrochozoa</taxon>
        <taxon>Mollusca</taxon>
        <taxon>Gastropoda</taxon>
        <taxon>Caenogastropoda</taxon>
        <taxon>Sorbeoconcha</taxon>
        <taxon>Cerithioidea</taxon>
        <taxon>Batillariidae</taxon>
        <taxon>Batillaria</taxon>
    </lineage>
</organism>
<feature type="domain" description="EGF-like" evidence="4">
    <location>
        <begin position="1012"/>
        <end position="1048"/>
    </location>
</feature>
<feature type="region of interest" description="Disordered" evidence="3">
    <location>
        <begin position="869"/>
        <end position="968"/>
    </location>
</feature>
<dbReference type="InterPro" id="IPR051560">
    <property type="entry name" value="MAM_domain-containing"/>
</dbReference>
<feature type="domain" description="MAM" evidence="5">
    <location>
        <begin position="183"/>
        <end position="336"/>
    </location>
</feature>
<dbReference type="PRINTS" id="PR00020">
    <property type="entry name" value="MAMDOMAIN"/>
</dbReference>
<dbReference type="PANTHER" id="PTHR23282:SF101">
    <property type="entry name" value="MAM DOMAIN-CONTAINING PROTEIN"/>
    <property type="match status" value="1"/>
</dbReference>
<feature type="region of interest" description="Disordered" evidence="3">
    <location>
        <begin position="555"/>
        <end position="598"/>
    </location>
</feature>